<organism evidence="4 5">
    <name type="scientific">Corynebacterium hindlerae</name>
    <dbReference type="NCBI Taxonomy" id="699041"/>
    <lineage>
        <taxon>Bacteria</taxon>
        <taxon>Bacillati</taxon>
        <taxon>Actinomycetota</taxon>
        <taxon>Actinomycetes</taxon>
        <taxon>Mycobacteriales</taxon>
        <taxon>Corynebacteriaceae</taxon>
        <taxon>Corynebacterium</taxon>
    </lineage>
</organism>
<keyword evidence="5" id="KW-1185">Reference proteome</keyword>
<dbReference type="EMBL" id="CP059833">
    <property type="protein sequence ID" value="QMV84489.1"/>
    <property type="molecule type" value="Genomic_DNA"/>
</dbReference>
<feature type="transmembrane region" description="Helical" evidence="3">
    <location>
        <begin position="261"/>
        <end position="281"/>
    </location>
</feature>
<dbReference type="GO" id="GO:0016787">
    <property type="term" value="F:hydrolase activity"/>
    <property type="evidence" value="ECO:0007669"/>
    <property type="project" value="UniProtKB-KW"/>
</dbReference>
<dbReference type="NCBIfam" id="NF033745">
    <property type="entry name" value="class_C_sortase"/>
    <property type="match status" value="1"/>
</dbReference>
<dbReference type="InterPro" id="IPR005754">
    <property type="entry name" value="Sortase"/>
</dbReference>
<protein>
    <submittedName>
        <fullName evidence="4">Class C sortase</fullName>
    </submittedName>
</protein>
<keyword evidence="3" id="KW-0812">Transmembrane</keyword>
<dbReference type="NCBIfam" id="TIGR01076">
    <property type="entry name" value="sortase_fam"/>
    <property type="match status" value="1"/>
</dbReference>
<dbReference type="SUPFAM" id="SSF63817">
    <property type="entry name" value="Sortase"/>
    <property type="match status" value="1"/>
</dbReference>
<dbReference type="RefSeq" id="WP_182385298.1">
    <property type="nucleotide sequence ID" value="NZ_CP059833.1"/>
</dbReference>
<feature type="transmembrane region" description="Helical" evidence="3">
    <location>
        <begin position="20"/>
        <end position="42"/>
    </location>
</feature>
<feature type="active site" description="Acyl-thioester intermediate" evidence="2">
    <location>
        <position position="224"/>
    </location>
</feature>
<dbReference type="Proteomes" id="UP000515570">
    <property type="component" value="Chromosome"/>
</dbReference>
<sequence length="291" mass="32327">MGKHQLVTEQRPARPRHRALVALLIALVSLAVMVYPVAVTYYNNTRQAKVAEENRAAQQAINPAERKMWLESAREYNETETNQPILDPWLARVSKDNAPYRNYLDELAASDIMATLTIPSIKSELPIYHGTDTETLERGIGHLYGSALPVGGEGAHSVLTGHTGLTSATLFDKLDKVAVGDAFFIDVMGETLKYEVESIEIVLPEETESLVAQPGRDLVTLITCTPYAVNTHRLLVHGQRVPYDPVKDADYAGKIAVWQTWMWVVVAIVVLALAVITFLILRGRTQRRQDA</sequence>
<dbReference type="Gene3D" id="2.40.260.10">
    <property type="entry name" value="Sortase"/>
    <property type="match status" value="1"/>
</dbReference>
<name>A0A7G5FCZ8_9CORY</name>
<evidence type="ECO:0000313" key="5">
    <source>
        <dbReference type="Proteomes" id="UP000515570"/>
    </source>
</evidence>
<keyword evidence="3" id="KW-1133">Transmembrane helix</keyword>
<feature type="active site" description="Proton donor/acceptor" evidence="2">
    <location>
        <position position="162"/>
    </location>
</feature>
<evidence type="ECO:0000313" key="4">
    <source>
        <dbReference type="EMBL" id="QMV84489.1"/>
    </source>
</evidence>
<keyword evidence="3" id="KW-0472">Membrane</keyword>
<gene>
    <name evidence="4" type="ORF">HW450_08950</name>
</gene>
<proteinExistence type="predicted"/>
<dbReference type="AlphaFoldDB" id="A0A7G5FCZ8"/>
<dbReference type="Pfam" id="PF04203">
    <property type="entry name" value="Sortase"/>
    <property type="match status" value="1"/>
</dbReference>
<accession>A0A7G5FCZ8</accession>
<evidence type="ECO:0000256" key="1">
    <source>
        <dbReference type="ARBA" id="ARBA00022801"/>
    </source>
</evidence>
<dbReference type="InterPro" id="IPR042002">
    <property type="entry name" value="Sortase_C"/>
</dbReference>
<dbReference type="CDD" id="cd05827">
    <property type="entry name" value="Sortase_C"/>
    <property type="match status" value="1"/>
</dbReference>
<keyword evidence="1" id="KW-0378">Hydrolase</keyword>
<dbReference type="InterPro" id="IPR023365">
    <property type="entry name" value="Sortase_dom-sf"/>
</dbReference>
<evidence type="ECO:0000256" key="2">
    <source>
        <dbReference type="PIRSR" id="PIRSR605754-1"/>
    </source>
</evidence>
<evidence type="ECO:0000256" key="3">
    <source>
        <dbReference type="SAM" id="Phobius"/>
    </source>
</evidence>
<reference evidence="4 5" key="1">
    <citation type="submission" date="2020-07" db="EMBL/GenBank/DDBJ databases">
        <title>non toxigenic Corynebacterium sp. nov from a clinical source.</title>
        <authorList>
            <person name="Bernier A.-M."/>
            <person name="Bernard K."/>
        </authorList>
    </citation>
    <scope>NUCLEOTIDE SEQUENCE [LARGE SCALE GENOMIC DNA]</scope>
    <source>
        <strain evidence="5">NML 93-0612</strain>
    </source>
</reference>